<dbReference type="RefSeq" id="WP_093202822.1">
    <property type="nucleotide sequence ID" value="NZ_RXOE01000001.1"/>
</dbReference>
<dbReference type="SUPFAM" id="SSF101756">
    <property type="entry name" value="Hypothetical protein YgiW"/>
    <property type="match status" value="1"/>
</dbReference>
<evidence type="ECO:0000256" key="3">
    <source>
        <dbReference type="SAM" id="SignalP"/>
    </source>
</evidence>
<dbReference type="EMBL" id="RXOE01000001">
    <property type="protein sequence ID" value="RTQ36215.1"/>
    <property type="molecule type" value="Genomic_DNA"/>
</dbReference>
<keyword evidence="1 3" id="KW-0732">Signal</keyword>
<dbReference type="InterPro" id="IPR005220">
    <property type="entry name" value="CarO-like"/>
</dbReference>
<dbReference type="Gene3D" id="2.40.50.200">
    <property type="entry name" value="Bacterial OB-fold"/>
    <property type="match status" value="1"/>
</dbReference>
<sequence>MKKQSLVVALALALPFAASAQYTGPSTQPAAGSGTPYAGPSTVPTMSVKQLLDTGKDDQHVTLRGFIVSHDGGEHYTFADETGRIKVEIDAKHFPPGVKIDDKVRVEVTGEFDKDLIGSKVELDVKRLSVLR</sequence>
<feature type="chain" id="PRO_5018654156" evidence="3">
    <location>
        <begin position="21"/>
        <end position="132"/>
    </location>
</feature>
<protein>
    <submittedName>
        <fullName evidence="4">NirD/YgiW/YdeI family stress tolerance protein</fullName>
    </submittedName>
</protein>
<gene>
    <name evidence="4" type="ORF">EJP69_00195</name>
</gene>
<comment type="caution">
    <text evidence="4">The sequence shown here is derived from an EMBL/GenBank/DDBJ whole genome shotgun (WGS) entry which is preliminary data.</text>
</comment>
<dbReference type="AlphaFoldDB" id="A0A3S0JAC8"/>
<evidence type="ECO:0000256" key="1">
    <source>
        <dbReference type="ARBA" id="ARBA00022729"/>
    </source>
</evidence>
<proteinExistence type="predicted"/>
<dbReference type="PANTHER" id="PTHR36571">
    <property type="entry name" value="PROTEIN YGIW"/>
    <property type="match status" value="1"/>
</dbReference>
<feature type="signal peptide" evidence="3">
    <location>
        <begin position="1"/>
        <end position="20"/>
    </location>
</feature>
<dbReference type="PANTHER" id="PTHR36571:SF1">
    <property type="entry name" value="PROTEIN YGIW"/>
    <property type="match status" value="1"/>
</dbReference>
<evidence type="ECO:0000256" key="2">
    <source>
        <dbReference type="SAM" id="MobiDB-lite"/>
    </source>
</evidence>
<organism evidence="4 5">
    <name type="scientific">Variovorax gossypii</name>
    <dbReference type="NCBI Taxonomy" id="1679495"/>
    <lineage>
        <taxon>Bacteria</taxon>
        <taxon>Pseudomonadati</taxon>
        <taxon>Pseudomonadota</taxon>
        <taxon>Betaproteobacteria</taxon>
        <taxon>Burkholderiales</taxon>
        <taxon>Comamonadaceae</taxon>
        <taxon>Variovorax</taxon>
    </lineage>
</organism>
<evidence type="ECO:0000313" key="4">
    <source>
        <dbReference type="EMBL" id="RTQ36215.1"/>
    </source>
</evidence>
<dbReference type="Pfam" id="PF04076">
    <property type="entry name" value="BOF"/>
    <property type="match status" value="1"/>
</dbReference>
<keyword evidence="5" id="KW-1185">Reference proteome</keyword>
<dbReference type="OrthoDB" id="6650354at2"/>
<dbReference type="InterPro" id="IPR036700">
    <property type="entry name" value="BOBF_sf"/>
</dbReference>
<name>A0A3S0JAC8_9BURK</name>
<accession>A0A3S0JAC8</accession>
<evidence type="ECO:0000313" key="5">
    <source>
        <dbReference type="Proteomes" id="UP000267418"/>
    </source>
</evidence>
<dbReference type="Proteomes" id="UP000267418">
    <property type="component" value="Unassembled WGS sequence"/>
</dbReference>
<reference evidence="4 5" key="1">
    <citation type="submission" date="2018-12" db="EMBL/GenBank/DDBJ databases">
        <title>The genome of Variovorax gossypii DSM 100435.</title>
        <authorList>
            <person name="Gao J."/>
            <person name="Sun J."/>
        </authorList>
    </citation>
    <scope>NUCLEOTIDE SEQUENCE [LARGE SCALE GENOMIC DNA]</scope>
    <source>
        <strain evidence="4 5">DSM 100435</strain>
    </source>
</reference>
<feature type="region of interest" description="Disordered" evidence="2">
    <location>
        <begin position="22"/>
        <end position="44"/>
    </location>
</feature>
<dbReference type="NCBIfam" id="NF033674">
    <property type="entry name" value="stress_OB_fold"/>
    <property type="match status" value="1"/>
</dbReference>